<evidence type="ECO:0000313" key="5">
    <source>
        <dbReference type="EMBL" id="MBD1426146.1"/>
    </source>
</evidence>
<dbReference type="InterPro" id="IPR027417">
    <property type="entry name" value="P-loop_NTPase"/>
</dbReference>
<dbReference type="InterPro" id="IPR000432">
    <property type="entry name" value="DNA_mismatch_repair_MutS_C"/>
</dbReference>
<evidence type="ECO:0000259" key="4">
    <source>
        <dbReference type="SMART" id="SM00534"/>
    </source>
</evidence>
<evidence type="ECO:0000256" key="3">
    <source>
        <dbReference type="ARBA" id="ARBA00023125"/>
    </source>
</evidence>
<keyword evidence="6" id="KW-1185">Reference proteome</keyword>
<organism evidence="5 6">
    <name type="scientific">Sphingobacterium arenae</name>
    <dbReference type="NCBI Taxonomy" id="1280598"/>
    <lineage>
        <taxon>Bacteria</taxon>
        <taxon>Pseudomonadati</taxon>
        <taxon>Bacteroidota</taxon>
        <taxon>Sphingobacteriia</taxon>
        <taxon>Sphingobacteriales</taxon>
        <taxon>Sphingobacteriaceae</taxon>
        <taxon>Sphingobacterium</taxon>
    </lineage>
</organism>
<sequence>MENNITNVSDLNIKTDILQVFDNTLHSYSRDRLLDILLTPLQNIDTINNRQQILKGFLANKKLLERYFYNSRDFSDVHTLLTKPDNRKLNFRFKLLLLLNKAKRNAAMGIYIQLIIFLQQQYTLISNFMDTDTFPDSYKYEINSLKKYFLNFELDFFSTLIRENKFKIAHIVALQKKINELHKTETDDFFKRLFTFESLLSLSISIHKRGFIFPSIGDPAFTIAGVYHPLLPKPIRNGVSLDKQVVLITGPNMAGKSTFLKAIAISVYLGHLGIAIPAEEAKFPFFQNICIYINHTDNLRQGYSHFLREVKNLKEVALKASEGTPTFAIFDEIFKGTNMNDALQITRATTQGLAQFHQSVFFISTHMDELKDMASTAVNSYFLDCKVEDGIPKFSYQLKEGWSSVQIGKILFKNEGLYDLFQSSGG</sequence>
<dbReference type="Gene3D" id="1.10.1420.10">
    <property type="match status" value="1"/>
</dbReference>
<proteinExistence type="predicted"/>
<dbReference type="PANTHER" id="PTHR11361:SF99">
    <property type="entry name" value="DNA MISMATCH REPAIR PROTEIN"/>
    <property type="match status" value="1"/>
</dbReference>
<evidence type="ECO:0000256" key="2">
    <source>
        <dbReference type="ARBA" id="ARBA00022840"/>
    </source>
</evidence>
<feature type="domain" description="DNA mismatch repair proteins mutS family" evidence="4">
    <location>
        <begin position="243"/>
        <end position="426"/>
    </location>
</feature>
<dbReference type="SUPFAM" id="SSF52540">
    <property type="entry name" value="P-loop containing nucleoside triphosphate hydrolases"/>
    <property type="match status" value="1"/>
</dbReference>
<dbReference type="Pfam" id="PF00488">
    <property type="entry name" value="MutS_V"/>
    <property type="match status" value="1"/>
</dbReference>
<comment type="caution">
    <text evidence="5">The sequence shown here is derived from an EMBL/GenBank/DDBJ whole genome shotgun (WGS) entry which is preliminary data.</text>
</comment>
<evidence type="ECO:0000313" key="6">
    <source>
        <dbReference type="Proteomes" id="UP000606494"/>
    </source>
</evidence>
<keyword evidence="1" id="KW-0547">Nucleotide-binding</keyword>
<dbReference type="RefSeq" id="WP_190309240.1">
    <property type="nucleotide sequence ID" value="NZ_JACNYK010000002.1"/>
</dbReference>
<protein>
    <recommendedName>
        <fullName evidence="4">DNA mismatch repair proteins mutS family domain-containing protein</fullName>
    </recommendedName>
</protein>
<gene>
    <name evidence="5" type="ORF">H8B17_11185</name>
</gene>
<evidence type="ECO:0000256" key="1">
    <source>
        <dbReference type="ARBA" id="ARBA00022741"/>
    </source>
</evidence>
<accession>A0ABR7Y4D2</accession>
<reference evidence="5 6" key="1">
    <citation type="submission" date="2020-08" db="EMBL/GenBank/DDBJ databases">
        <title>Sphingobacterium sp. DN00404 isolated from aquaculture water.</title>
        <authorList>
            <person name="Zhang M."/>
        </authorList>
    </citation>
    <scope>NUCLEOTIDE SEQUENCE [LARGE SCALE GENOMIC DNA]</scope>
    <source>
        <strain evidence="5 6">KCTC 32294</strain>
    </source>
</reference>
<name>A0ABR7Y4D2_9SPHI</name>
<keyword evidence="2" id="KW-0067">ATP-binding</keyword>
<dbReference type="InterPro" id="IPR045076">
    <property type="entry name" value="MutS"/>
</dbReference>
<keyword evidence="3" id="KW-0238">DNA-binding</keyword>
<dbReference type="SMART" id="SM00534">
    <property type="entry name" value="MUTSac"/>
    <property type="match status" value="1"/>
</dbReference>
<dbReference type="Gene3D" id="3.40.50.300">
    <property type="entry name" value="P-loop containing nucleotide triphosphate hydrolases"/>
    <property type="match status" value="1"/>
</dbReference>
<dbReference type="EMBL" id="JACNYK010000002">
    <property type="protein sequence ID" value="MBD1426146.1"/>
    <property type="molecule type" value="Genomic_DNA"/>
</dbReference>
<dbReference type="PANTHER" id="PTHR11361">
    <property type="entry name" value="DNA MISMATCH REPAIR PROTEIN MUTS FAMILY MEMBER"/>
    <property type="match status" value="1"/>
</dbReference>
<dbReference type="Proteomes" id="UP000606494">
    <property type="component" value="Unassembled WGS sequence"/>
</dbReference>